<evidence type="ECO:0000259" key="5">
    <source>
        <dbReference type="Pfam" id="PF01979"/>
    </source>
</evidence>
<dbReference type="InterPro" id="IPR006680">
    <property type="entry name" value="Amidohydro-rel"/>
</dbReference>
<dbReference type="RefSeq" id="WP_307283865.1">
    <property type="nucleotide sequence ID" value="NZ_JAUSVX010000022.1"/>
</dbReference>
<dbReference type="SUPFAM" id="SSF51338">
    <property type="entry name" value="Composite domain of metallo-dependent hydrolases"/>
    <property type="match status" value="1"/>
</dbReference>
<comment type="cofactor">
    <cofactor evidence="1">
        <name>Zn(2+)</name>
        <dbReference type="ChEBI" id="CHEBI:29105"/>
    </cofactor>
</comment>
<name>A0ABU0JJA1_9HYPH</name>
<dbReference type="Pfam" id="PF01979">
    <property type="entry name" value="Amidohydro_1"/>
    <property type="match status" value="1"/>
</dbReference>
<comment type="similarity">
    <text evidence="2">Belongs to the metallo-dependent hydrolases superfamily. Hydantoinase/dihydropyrimidinase family.</text>
</comment>
<accession>A0ABU0JJA1</accession>
<keyword evidence="3" id="KW-0479">Metal-binding</keyword>
<keyword evidence="7" id="KW-1185">Reference proteome</keyword>
<dbReference type="GO" id="GO:0004157">
    <property type="term" value="F:dihydropyrimidinase activity"/>
    <property type="evidence" value="ECO:0007669"/>
    <property type="project" value="UniProtKB-EC"/>
</dbReference>
<dbReference type="InterPro" id="IPR011778">
    <property type="entry name" value="Hydantoinase/dihydroPyrase"/>
</dbReference>
<protein>
    <submittedName>
        <fullName evidence="6">Dihydropyrimidinase</fullName>
        <ecNumber evidence="6">3.5.2.2</ecNumber>
    </submittedName>
</protein>
<dbReference type="PANTHER" id="PTHR11647">
    <property type="entry name" value="HYDRANTOINASE/DIHYDROPYRIMIDINASE FAMILY MEMBER"/>
    <property type="match status" value="1"/>
</dbReference>
<proteinExistence type="inferred from homology"/>
<organism evidence="6 7">
    <name type="scientific">Labrys wisconsinensis</name>
    <dbReference type="NCBI Taxonomy" id="425677"/>
    <lineage>
        <taxon>Bacteria</taxon>
        <taxon>Pseudomonadati</taxon>
        <taxon>Pseudomonadota</taxon>
        <taxon>Alphaproteobacteria</taxon>
        <taxon>Hyphomicrobiales</taxon>
        <taxon>Xanthobacteraceae</taxon>
        <taxon>Labrys</taxon>
    </lineage>
</organism>
<dbReference type="InterPro" id="IPR050378">
    <property type="entry name" value="Metallo-dep_Hydrolases_sf"/>
</dbReference>
<keyword evidence="4 6" id="KW-0378">Hydrolase</keyword>
<dbReference type="SUPFAM" id="SSF51556">
    <property type="entry name" value="Metallo-dependent hydrolases"/>
    <property type="match status" value="1"/>
</dbReference>
<dbReference type="PANTHER" id="PTHR11647:SF1">
    <property type="entry name" value="COLLAPSIN RESPONSE MEDIATOR PROTEIN"/>
    <property type="match status" value="1"/>
</dbReference>
<evidence type="ECO:0000313" key="6">
    <source>
        <dbReference type="EMBL" id="MDQ0474366.1"/>
    </source>
</evidence>
<evidence type="ECO:0000256" key="3">
    <source>
        <dbReference type="ARBA" id="ARBA00022723"/>
    </source>
</evidence>
<dbReference type="EMBL" id="JAUSVX010000022">
    <property type="protein sequence ID" value="MDQ0474366.1"/>
    <property type="molecule type" value="Genomic_DNA"/>
</dbReference>
<evidence type="ECO:0000256" key="4">
    <source>
        <dbReference type="ARBA" id="ARBA00022801"/>
    </source>
</evidence>
<sequence>MHERVIKGGRVALDTGWAEVDIGIEGGRIAALGAGLAGAETIEASGLWVLPGGIDAHCHLDQPSWGGADTADDFGSGTITAAFGGTTCVVPFAMPGPGMTALQALDRSLACAAGRSFVDYGLHGVVTEGTGGDVGAQLARLAERGVPSVKAFMTYEGFAVSDDRLLGVMDAARAEGMIVMVHAENDAAIRRTQQRLVESGRTALRYHAVAHAEAIEREATHRAITLAEIAGARLVVVHVSCAQSAEEVSRGRRRGADVIGETCPQYLLLTAADLDRPAIDAARFVFSPPPRSSASQAHLWQALAAGDLGLWSSDHSPYRLADKLPDAAAPAFHKAVSGVPGLETRLPILFSEGLLTGRLTLQRYLDLASRAAADLYGLAHAKGRIAVGLDADLALWDPQRRWRVRRDDLHSGVDFTPYEGLDLTGKPVTTLVRGIPVVADGVLQPASPSGRFVPRSRAEAGSFNKPLEDTTPWIDI</sequence>
<dbReference type="InterPro" id="IPR011059">
    <property type="entry name" value="Metal-dep_hydrolase_composite"/>
</dbReference>
<feature type="domain" description="Amidohydrolase-related" evidence="5">
    <location>
        <begin position="48"/>
        <end position="434"/>
    </location>
</feature>
<evidence type="ECO:0000256" key="2">
    <source>
        <dbReference type="ARBA" id="ARBA00008829"/>
    </source>
</evidence>
<dbReference type="Proteomes" id="UP001242480">
    <property type="component" value="Unassembled WGS sequence"/>
</dbReference>
<dbReference type="EC" id="3.5.2.2" evidence="6"/>
<evidence type="ECO:0000256" key="1">
    <source>
        <dbReference type="ARBA" id="ARBA00001947"/>
    </source>
</evidence>
<dbReference type="Gene3D" id="3.20.20.140">
    <property type="entry name" value="Metal-dependent hydrolases"/>
    <property type="match status" value="1"/>
</dbReference>
<dbReference type="InterPro" id="IPR032466">
    <property type="entry name" value="Metal_Hydrolase"/>
</dbReference>
<gene>
    <name evidence="6" type="ORF">QO011_007406</name>
</gene>
<reference evidence="6 7" key="1">
    <citation type="submission" date="2023-07" db="EMBL/GenBank/DDBJ databases">
        <title>Genomic Encyclopedia of Type Strains, Phase IV (KMG-IV): sequencing the most valuable type-strain genomes for metagenomic binning, comparative biology and taxonomic classification.</title>
        <authorList>
            <person name="Goeker M."/>
        </authorList>
    </citation>
    <scope>NUCLEOTIDE SEQUENCE [LARGE SCALE GENOMIC DNA]</scope>
    <source>
        <strain evidence="6 7">DSM 19619</strain>
    </source>
</reference>
<evidence type="ECO:0000313" key="7">
    <source>
        <dbReference type="Proteomes" id="UP001242480"/>
    </source>
</evidence>
<dbReference type="Gene3D" id="2.30.40.10">
    <property type="entry name" value="Urease, subunit C, domain 1"/>
    <property type="match status" value="1"/>
</dbReference>
<dbReference type="NCBIfam" id="TIGR02033">
    <property type="entry name" value="D-hydantoinase"/>
    <property type="match status" value="1"/>
</dbReference>
<comment type="caution">
    <text evidence="6">The sequence shown here is derived from an EMBL/GenBank/DDBJ whole genome shotgun (WGS) entry which is preliminary data.</text>
</comment>